<reference evidence="2" key="1">
    <citation type="submission" date="2019-05" db="EMBL/GenBank/DDBJ databases">
        <title>Annotation for the trematode Paragonimus heterotremus.</title>
        <authorList>
            <person name="Choi Y.-J."/>
        </authorList>
    </citation>
    <scope>NUCLEOTIDE SEQUENCE</scope>
    <source>
        <strain evidence="2">LC</strain>
    </source>
</reference>
<name>A0A8J4WDK5_9TREM</name>
<dbReference type="AlphaFoldDB" id="A0A8J4WDK5"/>
<feature type="compositionally biased region" description="Polar residues" evidence="1">
    <location>
        <begin position="241"/>
        <end position="256"/>
    </location>
</feature>
<evidence type="ECO:0000256" key="1">
    <source>
        <dbReference type="SAM" id="MobiDB-lite"/>
    </source>
</evidence>
<dbReference type="EMBL" id="LUCH01011257">
    <property type="protein sequence ID" value="KAF5395618.1"/>
    <property type="molecule type" value="Genomic_DNA"/>
</dbReference>
<sequence>MNECVNSDITSDSDFDEQDLPVAEEDDDSIAPDEDVADEDEINDLVKESQMSLTDLLASYGVSAPEPTNPFPQSSESSVFTSVARSSRLRARRQAVRRLLSTDEIIGTPSNTGVQSKHGQLSVPSPAAFPSPSEAPHSNNSAPASPRRRNLSRSNDCTKSGELLSVISEKSPPSSEAAVHPSSLEANNPASPLPLGEFHTSPSSRQRRRTTSLCLTTEKNPVGKSDPTSGAPAPRNPPVVQLSTECPSELGQQVIISSDASPATSPTSPLLSNHAVETLKEEGGESKDSDHDDGFPSRFWQRAIGAGESPPSYNSDEDEDYAPSLESGLDWRGVRRAVACS</sequence>
<organism evidence="2 3">
    <name type="scientific">Paragonimus heterotremus</name>
    <dbReference type="NCBI Taxonomy" id="100268"/>
    <lineage>
        <taxon>Eukaryota</taxon>
        <taxon>Metazoa</taxon>
        <taxon>Spiralia</taxon>
        <taxon>Lophotrochozoa</taxon>
        <taxon>Platyhelminthes</taxon>
        <taxon>Trematoda</taxon>
        <taxon>Digenea</taxon>
        <taxon>Plagiorchiida</taxon>
        <taxon>Troglotremata</taxon>
        <taxon>Troglotrematidae</taxon>
        <taxon>Paragonimus</taxon>
    </lineage>
</organism>
<feature type="region of interest" description="Disordered" evidence="1">
    <location>
        <begin position="1"/>
        <end position="40"/>
    </location>
</feature>
<dbReference type="Proteomes" id="UP000748531">
    <property type="component" value="Unassembled WGS sequence"/>
</dbReference>
<feature type="compositionally biased region" description="Polar residues" evidence="1">
    <location>
        <begin position="108"/>
        <end position="119"/>
    </location>
</feature>
<proteinExistence type="predicted"/>
<feature type="compositionally biased region" description="Polar residues" evidence="1">
    <location>
        <begin position="1"/>
        <end position="10"/>
    </location>
</feature>
<feature type="compositionally biased region" description="Basic and acidic residues" evidence="1">
    <location>
        <begin position="277"/>
        <end position="295"/>
    </location>
</feature>
<feature type="compositionally biased region" description="Low complexity" evidence="1">
    <location>
        <begin position="257"/>
        <end position="272"/>
    </location>
</feature>
<gene>
    <name evidence="2" type="ORF">PHET_11817</name>
</gene>
<accession>A0A8J4WDK5</accession>
<keyword evidence="3" id="KW-1185">Reference proteome</keyword>
<feature type="compositionally biased region" description="Acidic residues" evidence="1">
    <location>
        <begin position="11"/>
        <end position="40"/>
    </location>
</feature>
<evidence type="ECO:0000313" key="3">
    <source>
        <dbReference type="Proteomes" id="UP000748531"/>
    </source>
</evidence>
<protein>
    <submittedName>
        <fullName evidence="2">Uncharacterized protein</fullName>
    </submittedName>
</protein>
<evidence type="ECO:0000313" key="2">
    <source>
        <dbReference type="EMBL" id="KAF5395618.1"/>
    </source>
</evidence>
<feature type="region of interest" description="Disordered" evidence="1">
    <location>
        <begin position="58"/>
        <end position="328"/>
    </location>
</feature>
<dbReference type="OrthoDB" id="5916873at2759"/>
<feature type="compositionally biased region" description="Polar residues" evidence="1">
    <location>
        <begin position="71"/>
        <end position="81"/>
    </location>
</feature>
<comment type="caution">
    <text evidence="2">The sequence shown here is derived from an EMBL/GenBank/DDBJ whole genome shotgun (WGS) entry which is preliminary data.</text>
</comment>
<feature type="compositionally biased region" description="Basic residues" evidence="1">
    <location>
        <begin position="87"/>
        <end position="96"/>
    </location>
</feature>
<feature type="compositionally biased region" description="Low complexity" evidence="1">
    <location>
        <begin position="122"/>
        <end position="138"/>
    </location>
</feature>